<evidence type="ECO:0000259" key="12">
    <source>
        <dbReference type="PROSITE" id="PS52019"/>
    </source>
</evidence>
<keyword evidence="4" id="KW-0808">Transferase</keyword>
<sequence>MVDAGYWYRNLRQPVLFADAIGTLVREGFTGFVEVSAHPVLAMGMQEVLDAAAREAAVVGTLRRDDGGLDRFLRSAGELCAHGVDVEWTAAFPDGARETDLPTYAFQRQRYWLDGSADNAVDPASFGLTPTGHPLLGAAVTLAEGGALAFTGRVDMRTHPWLAEHAVTGNVLFPGTGFVELAIRVADETGAGAVEELTLTTPLVLPTTGGADLQVIVNPVAGDRRSFAVYSRAVGALPDTAWTQHATGLLGEPVQPGGFSLAQWPPPGAEPVDVSDAYERLAERGYAYGPTFQGLRAVWRAGTDVYAEVTLPDDTDASRFGIHPALLDSALHAIDYGELTGPVREGEITLPFSWNGVSLFAQGATALRVRLFPAGEDSVAIEVADATGAPVASIESLMTRVMEEGAAGRHAETEQDSLYRIAWNVRPGSSAPASVPAGTGCAVLGTDHFGLAAAFGTHDGAAADTPATVFLPVAAGAGQAVTDSVHSTVQEVLRQVQRRLADEQFADSRIVVVTRAAVATQGEDVTGLTTAGVWGLVRAAQCEEPGRFVLLDLDDQPVPAGDVLAAIEAGEEQLAVRAGRVYTPGIVRAVSPAEPEAPAQPGGTDAQDDAGKPARATRGQLNPEGTVLLTGGTGVLGALVARHLVTGHGVRHLVLVSRRGEEAPGAAELCTELADHGAQVTVAACDAADRDAIARVLAGIPDAHPLTAVVHTAGVLDDGTIPSLTPERTAAVLRPKVDAAWHLHELTADRDLAAFVLFSSLAGTLDNAGQASYAAANSFLDALAAHRRAQGRPGTSLAWGFWQQRSGLTGHLTDADTARLARSGDLGLTAEQGLALFDAALRSDEALLLPVRLDAAALRAQGAALPALLRGLVPAPARRIAAANSAGAAAGSSALEATLAGLPEPERARYLTDLVREHVASVLGHGSADAVDPHRAFKDLGFDSLAAVGLRNRLVSATGLKLPATLVFDHPNSEAVAALLREKISPDGSSGAVAPSGVVVGAVTGGGGPGDDPVVIVGMSCRYPGGVESPEDLWRLVAGEVDAIEGFPRDRGWDVEGVYDPEPGVAGKSYVREGGFLADVAGFDAEFFGISPREALEMDPQQRLLLELSWEAFERAGVDPASLRGSSTGVFAGLMYHDYAGTSTEGSLVSGRISYTLGLEGPAITVDTACSSSLVAMHWAAQSLRSGECSLALAGGVTVMTTPEMFIDFSKQRGMASDGRCKSFAVGADGTGWSEGAGLLVLERLSDARRNGHQVLGVVRGSAVNQDGASNGLTAPNGPSQQRVVRAALASAGLGPVDVDVVEGHGTGTRLGDPIE</sequence>
<dbReference type="InterPro" id="IPR018201">
    <property type="entry name" value="Ketoacyl_synth_AS"/>
</dbReference>
<dbReference type="Pfam" id="PF08659">
    <property type="entry name" value="KR"/>
    <property type="match status" value="1"/>
</dbReference>
<dbReference type="CDD" id="cd08956">
    <property type="entry name" value="KR_3_FAS_SDR_x"/>
    <property type="match status" value="1"/>
</dbReference>
<dbReference type="InterPro" id="IPR013968">
    <property type="entry name" value="PKS_KR"/>
</dbReference>
<dbReference type="InterPro" id="IPR006162">
    <property type="entry name" value="Ppantetheine_attach_site"/>
</dbReference>
<dbReference type="InterPro" id="IPR009081">
    <property type="entry name" value="PP-bd_ACP"/>
</dbReference>
<dbReference type="SMART" id="SM01294">
    <property type="entry name" value="PKS_PP_betabranch"/>
    <property type="match status" value="1"/>
</dbReference>
<dbReference type="Gene3D" id="3.10.129.110">
    <property type="entry name" value="Polyketide synthase dehydratase"/>
    <property type="match status" value="1"/>
</dbReference>
<dbReference type="InterPro" id="IPR036736">
    <property type="entry name" value="ACP-like_sf"/>
</dbReference>
<keyword evidence="2" id="KW-0596">Phosphopantetheine</keyword>
<evidence type="ECO:0000313" key="14">
    <source>
        <dbReference type="Proteomes" id="UP001595908"/>
    </source>
</evidence>
<evidence type="ECO:0000256" key="3">
    <source>
        <dbReference type="ARBA" id="ARBA00022553"/>
    </source>
</evidence>
<dbReference type="InterPro" id="IPR014043">
    <property type="entry name" value="Acyl_transferase_dom"/>
</dbReference>
<dbReference type="PROSITE" id="PS52019">
    <property type="entry name" value="PKS_MFAS_DH"/>
    <property type="match status" value="1"/>
</dbReference>
<accession>A0ABV9VKF8</accession>
<dbReference type="PROSITE" id="PS00012">
    <property type="entry name" value="PHOSPHOPANTETHEINE"/>
    <property type="match status" value="1"/>
</dbReference>
<feature type="region of interest" description="N-terminal hotdog fold" evidence="8">
    <location>
        <begin position="133"/>
        <end position="257"/>
    </location>
</feature>
<feature type="non-terminal residue" evidence="13">
    <location>
        <position position="1316"/>
    </location>
</feature>
<dbReference type="InterPro" id="IPR036291">
    <property type="entry name" value="NAD(P)-bd_dom_sf"/>
</dbReference>
<dbReference type="InterPro" id="IPR049900">
    <property type="entry name" value="PKS_mFAS_DH"/>
</dbReference>
<dbReference type="PANTHER" id="PTHR43775:SF51">
    <property type="entry name" value="INACTIVE PHENOLPHTHIOCEROL SYNTHESIS POLYKETIDE SYNTHASE TYPE I PKS1-RELATED"/>
    <property type="match status" value="1"/>
</dbReference>
<keyword evidence="3" id="KW-0597">Phosphoprotein</keyword>
<dbReference type="Pfam" id="PF21089">
    <property type="entry name" value="PKS_DH_N"/>
    <property type="match status" value="1"/>
</dbReference>
<dbReference type="RefSeq" id="WP_382064451.1">
    <property type="nucleotide sequence ID" value="NZ_JBHSJE010000030.1"/>
</dbReference>
<dbReference type="SMART" id="SM00823">
    <property type="entry name" value="PKS_PP"/>
    <property type="match status" value="1"/>
</dbReference>
<dbReference type="PANTHER" id="PTHR43775">
    <property type="entry name" value="FATTY ACID SYNTHASE"/>
    <property type="match status" value="1"/>
</dbReference>
<dbReference type="SUPFAM" id="SSF47336">
    <property type="entry name" value="ACP-like"/>
    <property type="match status" value="1"/>
</dbReference>
<dbReference type="InterPro" id="IPR050091">
    <property type="entry name" value="PKS_NRPS_Biosynth_Enz"/>
</dbReference>
<evidence type="ECO:0000313" key="13">
    <source>
        <dbReference type="EMBL" id="MFC4983708.1"/>
    </source>
</evidence>
<dbReference type="EMBL" id="JBHSJE010000030">
    <property type="protein sequence ID" value="MFC4983708.1"/>
    <property type="molecule type" value="Genomic_DNA"/>
</dbReference>
<keyword evidence="5" id="KW-0045">Antibiotic biosynthesis</keyword>
<dbReference type="Proteomes" id="UP001595908">
    <property type="component" value="Unassembled WGS sequence"/>
</dbReference>
<dbReference type="Gene3D" id="3.30.70.3290">
    <property type="match status" value="1"/>
</dbReference>
<dbReference type="Gene3D" id="3.40.50.720">
    <property type="entry name" value="NAD(P)-binding Rossmann-like Domain"/>
    <property type="match status" value="1"/>
</dbReference>
<dbReference type="InterPro" id="IPR020841">
    <property type="entry name" value="PKS_Beta-ketoAc_synthase_dom"/>
</dbReference>
<dbReference type="PROSITE" id="PS00606">
    <property type="entry name" value="KS3_1"/>
    <property type="match status" value="1"/>
</dbReference>
<dbReference type="SUPFAM" id="SSF51735">
    <property type="entry name" value="NAD(P)-binding Rossmann-fold domains"/>
    <property type="match status" value="2"/>
</dbReference>
<keyword evidence="14" id="KW-1185">Reference proteome</keyword>
<dbReference type="InterPro" id="IPR049551">
    <property type="entry name" value="PKS_DH_C"/>
</dbReference>
<dbReference type="InterPro" id="IPR016039">
    <property type="entry name" value="Thiolase-like"/>
</dbReference>
<dbReference type="CDD" id="cd00833">
    <property type="entry name" value="PKS"/>
    <property type="match status" value="1"/>
</dbReference>
<evidence type="ECO:0000256" key="2">
    <source>
        <dbReference type="ARBA" id="ARBA00022450"/>
    </source>
</evidence>
<dbReference type="Gene3D" id="1.10.1200.10">
    <property type="entry name" value="ACP-like"/>
    <property type="match status" value="1"/>
</dbReference>
<feature type="domain" description="Ketosynthase family 3 (KS3)" evidence="11">
    <location>
        <begin position="1011"/>
        <end position="1316"/>
    </location>
</feature>
<dbReference type="PROSITE" id="PS52004">
    <property type="entry name" value="KS3_2"/>
    <property type="match status" value="1"/>
</dbReference>
<dbReference type="InterPro" id="IPR057326">
    <property type="entry name" value="KR_dom"/>
</dbReference>
<evidence type="ECO:0000256" key="5">
    <source>
        <dbReference type="ARBA" id="ARBA00023194"/>
    </source>
</evidence>
<evidence type="ECO:0000256" key="4">
    <source>
        <dbReference type="ARBA" id="ARBA00022679"/>
    </source>
</evidence>
<dbReference type="SUPFAM" id="SSF52151">
    <property type="entry name" value="FabD/lysophospholipase-like"/>
    <property type="match status" value="1"/>
</dbReference>
<dbReference type="SUPFAM" id="SSF53901">
    <property type="entry name" value="Thiolase-like"/>
    <property type="match status" value="1"/>
</dbReference>
<gene>
    <name evidence="13" type="ORF">ACFPL4_36270</name>
</gene>
<dbReference type="Gene3D" id="3.40.366.10">
    <property type="entry name" value="Malonyl-Coenzyme A Acyl Carrier Protein, domain 2"/>
    <property type="match status" value="1"/>
</dbReference>
<dbReference type="InterPro" id="IPR020807">
    <property type="entry name" value="PKS_DH"/>
</dbReference>
<feature type="active site" description="Proton donor; for dehydratase activity" evidence="8">
    <location>
        <position position="328"/>
    </location>
</feature>
<evidence type="ECO:0000256" key="8">
    <source>
        <dbReference type="PROSITE-ProRule" id="PRU01363"/>
    </source>
</evidence>
<evidence type="ECO:0000256" key="6">
    <source>
        <dbReference type="ARBA" id="ARBA00023268"/>
    </source>
</evidence>
<evidence type="ECO:0000256" key="7">
    <source>
        <dbReference type="ARBA" id="ARBA00023315"/>
    </source>
</evidence>
<dbReference type="InterPro" id="IPR049552">
    <property type="entry name" value="PKS_DH_N"/>
</dbReference>
<evidence type="ECO:0000259" key="11">
    <source>
        <dbReference type="PROSITE" id="PS52004"/>
    </source>
</evidence>
<feature type="active site" description="Proton acceptor; for dehydratase activity" evidence="8">
    <location>
        <position position="165"/>
    </location>
</feature>
<organism evidence="13 14">
    <name type="scientific">Streptomyces atroolivaceus</name>
    <dbReference type="NCBI Taxonomy" id="66869"/>
    <lineage>
        <taxon>Bacteria</taxon>
        <taxon>Bacillati</taxon>
        <taxon>Actinomycetota</taxon>
        <taxon>Actinomycetes</taxon>
        <taxon>Kitasatosporales</taxon>
        <taxon>Streptomycetaceae</taxon>
        <taxon>Streptomyces</taxon>
    </lineage>
</organism>
<dbReference type="SMART" id="SM00826">
    <property type="entry name" value="PKS_DH"/>
    <property type="match status" value="1"/>
</dbReference>
<dbReference type="PROSITE" id="PS50075">
    <property type="entry name" value="CARRIER"/>
    <property type="match status" value="1"/>
</dbReference>
<keyword evidence="6" id="KW-0511">Multifunctional enzyme</keyword>
<reference evidence="14" key="1">
    <citation type="journal article" date="2019" name="Int. J. Syst. Evol. Microbiol.">
        <title>The Global Catalogue of Microorganisms (GCM) 10K type strain sequencing project: providing services to taxonomists for standard genome sequencing and annotation.</title>
        <authorList>
            <consortium name="The Broad Institute Genomics Platform"/>
            <consortium name="The Broad Institute Genome Sequencing Center for Infectious Disease"/>
            <person name="Wu L."/>
            <person name="Ma J."/>
        </authorList>
    </citation>
    <scope>NUCLEOTIDE SEQUENCE [LARGE SCALE GENOMIC DNA]</scope>
    <source>
        <strain evidence="14">ICMP 257</strain>
    </source>
</reference>
<dbReference type="Gene3D" id="3.40.47.10">
    <property type="match status" value="1"/>
</dbReference>
<dbReference type="InterPro" id="IPR014030">
    <property type="entry name" value="Ketoacyl_synth_N"/>
</dbReference>
<dbReference type="InterPro" id="IPR001227">
    <property type="entry name" value="Ac_transferase_dom_sf"/>
</dbReference>
<comment type="caution">
    <text evidence="13">The sequence shown here is derived from an EMBL/GenBank/DDBJ whole genome shotgun (WGS) entry which is preliminary data.</text>
</comment>
<dbReference type="SMART" id="SM00822">
    <property type="entry name" value="PKS_KR"/>
    <property type="match status" value="1"/>
</dbReference>
<comment type="pathway">
    <text evidence="1">Antibiotic biosynthesis.</text>
</comment>
<dbReference type="InterPro" id="IPR014031">
    <property type="entry name" value="Ketoacyl_synth_C"/>
</dbReference>
<dbReference type="Pfam" id="PF22953">
    <property type="entry name" value="SpnB_Rossmann"/>
    <property type="match status" value="1"/>
</dbReference>
<dbReference type="Pfam" id="PF14765">
    <property type="entry name" value="PS-DH"/>
    <property type="match status" value="1"/>
</dbReference>
<feature type="region of interest" description="C-terminal hotdog fold" evidence="8">
    <location>
        <begin position="269"/>
        <end position="408"/>
    </location>
</feature>
<dbReference type="Pfam" id="PF00109">
    <property type="entry name" value="ketoacyl-synt"/>
    <property type="match status" value="1"/>
</dbReference>
<dbReference type="InterPro" id="IPR020806">
    <property type="entry name" value="PKS_PP-bd"/>
</dbReference>
<evidence type="ECO:0000256" key="1">
    <source>
        <dbReference type="ARBA" id="ARBA00004792"/>
    </source>
</evidence>
<dbReference type="InterPro" id="IPR042104">
    <property type="entry name" value="PKS_dehydratase_sf"/>
</dbReference>
<feature type="domain" description="PKS/mFAS DH" evidence="12">
    <location>
        <begin position="133"/>
        <end position="408"/>
    </location>
</feature>
<keyword evidence="7" id="KW-0012">Acyltransferase</keyword>
<evidence type="ECO:0000256" key="9">
    <source>
        <dbReference type="SAM" id="MobiDB-lite"/>
    </source>
</evidence>
<proteinExistence type="predicted"/>
<feature type="domain" description="Carrier" evidence="10">
    <location>
        <begin position="909"/>
        <end position="984"/>
    </location>
</feature>
<dbReference type="InterPro" id="IPR055123">
    <property type="entry name" value="SpnB-like_Rossmann"/>
</dbReference>
<dbReference type="SMART" id="SM00825">
    <property type="entry name" value="PKS_KS"/>
    <property type="match status" value="1"/>
</dbReference>
<dbReference type="Pfam" id="PF00550">
    <property type="entry name" value="PP-binding"/>
    <property type="match status" value="1"/>
</dbReference>
<dbReference type="InterPro" id="IPR016035">
    <property type="entry name" value="Acyl_Trfase/lysoPLipase"/>
</dbReference>
<protein>
    <submittedName>
        <fullName evidence="13">SDR family NAD(P)-dependent oxidoreductase</fullName>
    </submittedName>
</protein>
<dbReference type="Pfam" id="PF02801">
    <property type="entry name" value="Ketoacyl-synt_C"/>
    <property type="match status" value="1"/>
</dbReference>
<feature type="region of interest" description="Disordered" evidence="9">
    <location>
        <begin position="593"/>
        <end position="619"/>
    </location>
</feature>
<dbReference type="Pfam" id="PF00698">
    <property type="entry name" value="Acyl_transf_1"/>
    <property type="match status" value="1"/>
</dbReference>
<evidence type="ECO:0000259" key="10">
    <source>
        <dbReference type="PROSITE" id="PS50075"/>
    </source>
</evidence>
<name>A0ABV9VKF8_STRAZ</name>